<evidence type="ECO:0000313" key="12">
    <source>
        <dbReference type="Proteomes" id="UP000823632"/>
    </source>
</evidence>
<feature type="region of interest" description="Disordered" evidence="6">
    <location>
        <begin position="1"/>
        <end position="21"/>
    </location>
</feature>
<evidence type="ECO:0000256" key="6">
    <source>
        <dbReference type="SAM" id="MobiDB-lite"/>
    </source>
</evidence>
<evidence type="ECO:0000259" key="9">
    <source>
        <dbReference type="Pfam" id="PF25917"/>
    </source>
</evidence>
<keyword evidence="3 7" id="KW-1133">Transmembrane helix</keyword>
<dbReference type="InterPro" id="IPR050739">
    <property type="entry name" value="MFP"/>
</dbReference>
<dbReference type="Pfam" id="PF25954">
    <property type="entry name" value="Beta-barrel_RND_2"/>
    <property type="match status" value="1"/>
</dbReference>
<protein>
    <submittedName>
        <fullName evidence="11">HlyD family secretion protein</fullName>
    </submittedName>
</protein>
<feature type="domain" description="Multidrug resistance protein MdtA-like alpha-helical hairpin" evidence="8">
    <location>
        <begin position="113"/>
        <end position="175"/>
    </location>
</feature>
<dbReference type="Pfam" id="PF25917">
    <property type="entry name" value="BSH_RND"/>
    <property type="match status" value="1"/>
</dbReference>
<reference evidence="11" key="2">
    <citation type="journal article" date="2021" name="PeerJ">
        <title>Extensive microbial diversity within the chicken gut microbiome revealed by metagenomics and culture.</title>
        <authorList>
            <person name="Gilroy R."/>
            <person name="Ravi A."/>
            <person name="Getino M."/>
            <person name="Pursley I."/>
            <person name="Horton D.L."/>
            <person name="Alikhan N.F."/>
            <person name="Baker D."/>
            <person name="Gharbi K."/>
            <person name="Hall N."/>
            <person name="Watson M."/>
            <person name="Adriaenssens E.M."/>
            <person name="Foster-Nyarko E."/>
            <person name="Jarju S."/>
            <person name="Secka A."/>
            <person name="Antonio M."/>
            <person name="Oren A."/>
            <person name="Chaudhuri R.R."/>
            <person name="La Ragione R."/>
            <person name="Hildebrand F."/>
            <person name="Pallen M.J."/>
        </authorList>
    </citation>
    <scope>NUCLEOTIDE SEQUENCE</scope>
    <source>
        <strain evidence="11">10192</strain>
    </source>
</reference>
<evidence type="ECO:0000256" key="3">
    <source>
        <dbReference type="ARBA" id="ARBA00022989"/>
    </source>
</evidence>
<evidence type="ECO:0000256" key="1">
    <source>
        <dbReference type="ARBA" id="ARBA00004167"/>
    </source>
</evidence>
<reference evidence="11" key="1">
    <citation type="submission" date="2020-10" db="EMBL/GenBank/DDBJ databases">
        <authorList>
            <person name="Gilroy R."/>
        </authorList>
    </citation>
    <scope>NUCLEOTIDE SEQUENCE</scope>
    <source>
        <strain evidence="11">10192</strain>
    </source>
</reference>
<dbReference type="EMBL" id="JADIND010000142">
    <property type="protein sequence ID" value="MBO8431030.1"/>
    <property type="molecule type" value="Genomic_DNA"/>
</dbReference>
<keyword evidence="2 7" id="KW-0812">Transmembrane</keyword>
<dbReference type="AlphaFoldDB" id="A0A9D9GXU4"/>
<dbReference type="PANTHER" id="PTHR30386">
    <property type="entry name" value="MEMBRANE FUSION SUBUNIT OF EMRAB-TOLC MULTIDRUG EFFLUX PUMP"/>
    <property type="match status" value="1"/>
</dbReference>
<evidence type="ECO:0000256" key="7">
    <source>
        <dbReference type="SAM" id="Phobius"/>
    </source>
</evidence>
<feature type="coiled-coil region" evidence="5">
    <location>
        <begin position="120"/>
        <end position="198"/>
    </location>
</feature>
<dbReference type="GO" id="GO:0016020">
    <property type="term" value="C:membrane"/>
    <property type="evidence" value="ECO:0007669"/>
    <property type="project" value="UniProtKB-SubCell"/>
</dbReference>
<evidence type="ECO:0000256" key="5">
    <source>
        <dbReference type="SAM" id="Coils"/>
    </source>
</evidence>
<dbReference type="InterPro" id="IPR058625">
    <property type="entry name" value="MdtA-like_BSH"/>
</dbReference>
<dbReference type="Gene3D" id="2.40.50.100">
    <property type="match status" value="1"/>
</dbReference>
<dbReference type="Gene3D" id="2.40.30.170">
    <property type="match status" value="1"/>
</dbReference>
<keyword evidence="5" id="KW-0175">Coiled coil</keyword>
<feature type="compositionally biased region" description="Basic and acidic residues" evidence="6">
    <location>
        <begin position="1"/>
        <end position="16"/>
    </location>
</feature>
<dbReference type="Proteomes" id="UP000823632">
    <property type="component" value="Unassembled WGS sequence"/>
</dbReference>
<feature type="transmembrane region" description="Helical" evidence="7">
    <location>
        <begin position="24"/>
        <end position="41"/>
    </location>
</feature>
<comment type="subcellular location">
    <subcellularLocation>
        <location evidence="1">Membrane</location>
        <topology evidence="1">Single-pass membrane protein</topology>
    </subcellularLocation>
</comment>
<comment type="caution">
    <text evidence="11">The sequence shown here is derived from an EMBL/GenBank/DDBJ whole genome shotgun (WGS) entry which is preliminary data.</text>
</comment>
<evidence type="ECO:0000313" key="11">
    <source>
        <dbReference type="EMBL" id="MBO8431030.1"/>
    </source>
</evidence>
<dbReference type="GO" id="GO:0015562">
    <property type="term" value="F:efflux transmembrane transporter activity"/>
    <property type="evidence" value="ECO:0007669"/>
    <property type="project" value="InterPro"/>
</dbReference>
<dbReference type="InterPro" id="IPR058792">
    <property type="entry name" value="Beta-barrel_RND_2"/>
</dbReference>
<evidence type="ECO:0000256" key="4">
    <source>
        <dbReference type="ARBA" id="ARBA00023136"/>
    </source>
</evidence>
<organism evidence="11 12">
    <name type="scientific">Candidatus Scatousia excrementipullorum</name>
    <dbReference type="NCBI Taxonomy" id="2840936"/>
    <lineage>
        <taxon>Bacteria</taxon>
        <taxon>Candidatus Scatousia</taxon>
    </lineage>
</organism>
<evidence type="ECO:0000256" key="2">
    <source>
        <dbReference type="ARBA" id="ARBA00022692"/>
    </source>
</evidence>
<dbReference type="Pfam" id="PF25876">
    <property type="entry name" value="HH_MFP_RND"/>
    <property type="match status" value="1"/>
</dbReference>
<evidence type="ECO:0000259" key="10">
    <source>
        <dbReference type="Pfam" id="PF25954"/>
    </source>
</evidence>
<keyword evidence="4 7" id="KW-0472">Membrane</keyword>
<name>A0A9D9GXU4_9BACT</name>
<proteinExistence type="predicted"/>
<accession>A0A9D9GXU4</accession>
<evidence type="ECO:0000259" key="8">
    <source>
        <dbReference type="Pfam" id="PF25876"/>
    </source>
</evidence>
<sequence>MEEEKTNETQNEEKKQPPKGRKRTIGAILGILILGGIGYFIHDALMYQSTDDAYVETTTVQVSPKVSGHITKVYIKDNQPVKAGMVVAEIDDTDYKVALAQATARYERALLNQTNAKANLTASQTNIENAKRDLDRYTALYESGAVSKQTLDDAQAKYDAAQANLTTADQAVMSQQNNKVADAEINELKALKEQAELNLSYTKVIAPQDGTVSNRRAEVGMYVQPGSPLFVIVPNDVWIVANFKENQLEHMKPEQPVDIKIDTYPHKVFKGKVDSIQRSSGAKSSLFPPENAVGSFVKIVQRIPVKIVFTEEIDPNEYNIVPGMSVIPKVKIRESGKEQK</sequence>
<dbReference type="SUPFAM" id="SSF111369">
    <property type="entry name" value="HlyD-like secretion proteins"/>
    <property type="match status" value="2"/>
</dbReference>
<dbReference type="PANTHER" id="PTHR30386:SF26">
    <property type="entry name" value="TRANSPORT PROTEIN COMB"/>
    <property type="match status" value="1"/>
</dbReference>
<gene>
    <name evidence="11" type="ORF">IAC76_06540</name>
</gene>
<feature type="domain" description="CusB-like beta-barrel" evidence="10">
    <location>
        <begin position="237"/>
        <end position="276"/>
    </location>
</feature>
<feature type="domain" description="Multidrug resistance protein MdtA-like barrel-sandwich hybrid" evidence="9">
    <location>
        <begin position="59"/>
        <end position="233"/>
    </location>
</feature>
<dbReference type="Gene3D" id="1.10.287.470">
    <property type="entry name" value="Helix hairpin bin"/>
    <property type="match status" value="1"/>
</dbReference>
<dbReference type="InterPro" id="IPR058624">
    <property type="entry name" value="MdtA-like_HH"/>
</dbReference>